<dbReference type="AlphaFoldDB" id="A0A4V2EJ97"/>
<accession>A0A4V2EJ97</accession>
<feature type="signal peptide" evidence="1">
    <location>
        <begin position="1"/>
        <end position="17"/>
    </location>
</feature>
<sequence>MRTLTMLLLFFSVSLLANTKEGVAIKIFPDRLIFPKSCETSAQPKSKEFSILLTCTNSTNGKYFFNFRLNNIELGEDENVVSIKEIQIKSYTRYELTDKGPDGDLRTSYHYCTQEVCLDLVADYDQSVVDSITSQLTG</sequence>
<organism evidence="2 3">
    <name type="scientific">Pseudoalteromonas phenolica</name>
    <dbReference type="NCBI Taxonomy" id="161398"/>
    <lineage>
        <taxon>Bacteria</taxon>
        <taxon>Pseudomonadati</taxon>
        <taxon>Pseudomonadota</taxon>
        <taxon>Gammaproteobacteria</taxon>
        <taxon>Alteromonadales</taxon>
        <taxon>Pseudoalteromonadaceae</taxon>
        <taxon>Pseudoalteromonas</taxon>
    </lineage>
</organism>
<dbReference type="EMBL" id="PPSX01000093">
    <property type="protein sequence ID" value="RZQ51588.1"/>
    <property type="molecule type" value="Genomic_DNA"/>
</dbReference>
<keyword evidence="1" id="KW-0732">Signal</keyword>
<evidence type="ECO:0000313" key="2">
    <source>
        <dbReference type="EMBL" id="RZQ51588.1"/>
    </source>
</evidence>
<gene>
    <name evidence="2" type="ORF">C1E23_18705</name>
</gene>
<comment type="caution">
    <text evidence="2">The sequence shown here is derived from an EMBL/GenBank/DDBJ whole genome shotgun (WGS) entry which is preliminary data.</text>
</comment>
<evidence type="ECO:0000313" key="3">
    <source>
        <dbReference type="Proteomes" id="UP000291338"/>
    </source>
</evidence>
<protein>
    <submittedName>
        <fullName evidence="2">Uncharacterized protein</fullName>
    </submittedName>
</protein>
<proteinExistence type="predicted"/>
<dbReference type="Proteomes" id="UP000291338">
    <property type="component" value="Unassembled WGS sequence"/>
</dbReference>
<evidence type="ECO:0000256" key="1">
    <source>
        <dbReference type="SAM" id="SignalP"/>
    </source>
</evidence>
<reference evidence="2 3" key="1">
    <citation type="submission" date="2018-01" db="EMBL/GenBank/DDBJ databases">
        <title>Co-occurrence of chitin degradation, pigmentation and bioactivity in marine Pseudoalteromonas.</title>
        <authorList>
            <person name="Paulsen S."/>
            <person name="Gram L."/>
            <person name="Machado H."/>
        </authorList>
    </citation>
    <scope>NUCLEOTIDE SEQUENCE [LARGE SCALE GENOMIC DNA]</scope>
    <source>
        <strain evidence="2 3">S3898</strain>
    </source>
</reference>
<feature type="chain" id="PRO_5020584511" evidence="1">
    <location>
        <begin position="18"/>
        <end position="138"/>
    </location>
</feature>
<name>A0A4V2EJ97_9GAMM</name>
<dbReference type="RefSeq" id="WP_130257009.1">
    <property type="nucleotide sequence ID" value="NZ_PPSX01000093.1"/>
</dbReference>